<dbReference type="HAMAP" id="MF_00385">
    <property type="entry name" value="Ribosomal_bS16"/>
    <property type="match status" value="1"/>
</dbReference>
<dbReference type="InterPro" id="IPR023803">
    <property type="entry name" value="Ribosomal_bS16_dom_sf"/>
</dbReference>
<reference evidence="5" key="4">
    <citation type="submission" date="2018-11" db="EMBL/GenBank/DDBJ databases">
        <title>Characterization of plant carbon substrate utilization by Auxenochlorella protothecoides.</title>
        <authorList>
            <person name="Vogler B.W."/>
            <person name="Starkenburg S.R."/>
            <person name="Sudasinghe N."/>
            <person name="Schambach J.Y."/>
            <person name="Rollin J.A."/>
            <person name="Pattathil S."/>
            <person name="Barry A.N."/>
        </authorList>
    </citation>
    <scope>NUCLEOTIDE SEQUENCE [LARGE SCALE GENOMIC DNA]</scope>
    <source>
        <strain evidence="5">UTEX 25</strain>
    </source>
</reference>
<dbReference type="Gene3D" id="3.30.1320.10">
    <property type="match status" value="1"/>
</dbReference>
<dbReference type="NCBIfam" id="TIGR00002">
    <property type="entry name" value="S16"/>
    <property type="match status" value="1"/>
</dbReference>
<dbReference type="STRING" id="3075.A0A087SAE6"/>
<dbReference type="Pfam" id="PF00886">
    <property type="entry name" value="Ribosomal_S16"/>
    <property type="match status" value="1"/>
</dbReference>
<dbReference type="RefSeq" id="XP_011395556.1">
    <property type="nucleotide sequence ID" value="XM_011397254.1"/>
</dbReference>
<evidence type="ECO:0000313" key="6">
    <source>
        <dbReference type="Proteomes" id="UP000028924"/>
    </source>
</evidence>
<dbReference type="eggNOG" id="KOG3419">
    <property type="taxonomic scope" value="Eukaryota"/>
</dbReference>
<evidence type="ECO:0000256" key="2">
    <source>
        <dbReference type="ARBA" id="ARBA00022980"/>
    </source>
</evidence>
<dbReference type="GO" id="GO:0015935">
    <property type="term" value="C:small ribosomal subunit"/>
    <property type="evidence" value="ECO:0007669"/>
    <property type="project" value="TreeGrafter"/>
</dbReference>
<dbReference type="Proteomes" id="UP000028924">
    <property type="component" value="Unassembled WGS sequence"/>
</dbReference>
<dbReference type="Proteomes" id="UP000279271">
    <property type="component" value="Unassembled WGS sequence"/>
</dbReference>
<dbReference type="InterPro" id="IPR000307">
    <property type="entry name" value="Ribosomal_bS16"/>
</dbReference>
<reference evidence="5" key="3">
    <citation type="submission" date="2018-10" db="EMBL/GenBank/DDBJ databases">
        <authorList>
            <person name="Hovde B."/>
            <person name="Zhang X."/>
        </authorList>
    </citation>
    <scope>NUCLEOTIDE SEQUENCE [LARGE SCALE GENOMIC DNA]</scope>
    <source>
        <strain evidence="5">UTEX 25</strain>
    </source>
</reference>
<accession>A0A087SAE6</accession>
<reference evidence="4 6" key="1">
    <citation type="journal article" date="2014" name="BMC Genomics">
        <title>Oil accumulation mechanisms of the oleaginous microalga Chlorella protothecoides revealed through its genome, transcriptomes, and proteomes.</title>
        <authorList>
            <person name="Gao C."/>
            <person name="Wang Y."/>
            <person name="Shen Y."/>
            <person name="Yan D."/>
            <person name="He X."/>
            <person name="Dai J."/>
            <person name="Wu Q."/>
        </authorList>
    </citation>
    <scope>NUCLEOTIDE SEQUENCE [LARGE SCALE GENOMIC DNA]</scope>
    <source>
        <strain evidence="4 6">0710</strain>
    </source>
</reference>
<comment type="similarity">
    <text evidence="1">Belongs to the bacterial ribosomal protein bS16 family.</text>
</comment>
<keyword evidence="3" id="KW-0687">Ribonucleoprotein</keyword>
<dbReference type="InterPro" id="IPR020592">
    <property type="entry name" value="Ribosomal_bS16_CS"/>
</dbReference>
<organism evidence="4 6">
    <name type="scientific">Auxenochlorella protothecoides</name>
    <name type="common">Green microalga</name>
    <name type="synonym">Chlorella protothecoides</name>
    <dbReference type="NCBI Taxonomy" id="3075"/>
    <lineage>
        <taxon>Eukaryota</taxon>
        <taxon>Viridiplantae</taxon>
        <taxon>Chlorophyta</taxon>
        <taxon>core chlorophytes</taxon>
        <taxon>Trebouxiophyceae</taxon>
        <taxon>Chlorellales</taxon>
        <taxon>Chlorellaceae</taxon>
        <taxon>Auxenochlorella</taxon>
    </lineage>
</organism>
<keyword evidence="6" id="KW-1185">Reference proteome</keyword>
<dbReference type="GO" id="GO:0005739">
    <property type="term" value="C:mitochondrion"/>
    <property type="evidence" value="ECO:0007669"/>
    <property type="project" value="GOC"/>
</dbReference>
<proteinExistence type="inferred from homology"/>
<dbReference type="PANTHER" id="PTHR12919:SF39">
    <property type="entry name" value="SMALL RIBOSOMAL SUBUNIT PROTEIN BS16M_BS16C"/>
    <property type="match status" value="1"/>
</dbReference>
<dbReference type="GO" id="GO:0032543">
    <property type="term" value="P:mitochondrial translation"/>
    <property type="evidence" value="ECO:0007669"/>
    <property type="project" value="TreeGrafter"/>
</dbReference>
<evidence type="ECO:0000313" key="7">
    <source>
        <dbReference type="Proteomes" id="UP000279271"/>
    </source>
</evidence>
<dbReference type="EMBL" id="QOKY01000128">
    <property type="protein sequence ID" value="RMZ57289.1"/>
    <property type="molecule type" value="Genomic_DNA"/>
</dbReference>
<dbReference type="AlphaFoldDB" id="A0A087SAE6"/>
<dbReference type="OrthoDB" id="407221at2759"/>
<dbReference type="PROSITE" id="PS00732">
    <property type="entry name" value="RIBOSOMAL_S16"/>
    <property type="match status" value="1"/>
</dbReference>
<evidence type="ECO:0000256" key="3">
    <source>
        <dbReference type="ARBA" id="ARBA00023274"/>
    </source>
</evidence>
<dbReference type="PANTHER" id="PTHR12919">
    <property type="entry name" value="30S RIBOSOMAL PROTEIN S16"/>
    <property type="match status" value="1"/>
</dbReference>
<sequence length="106" mass="11786">MGVRIRLARFGRKNLPFYRIFVADSRSPRDGRHLEIVGHYDPLPGQDGNKQLGLHIDRIKYWLSVGAQPSSTVGRLLGQAGIIPKPPAALHAGVVKKPEKERNKKA</sequence>
<protein>
    <submittedName>
        <fullName evidence="4">30S ribosomal protein S16</fullName>
    </submittedName>
</protein>
<dbReference type="KEGG" id="apro:F751_6731"/>
<name>A0A087SAE6_AUXPR</name>
<dbReference type="GeneID" id="23618122"/>
<dbReference type="EMBL" id="KL662080">
    <property type="protein sequence ID" value="KFM22700.1"/>
    <property type="molecule type" value="Genomic_DNA"/>
</dbReference>
<keyword evidence="2 4" id="KW-0689">Ribosomal protein</keyword>
<evidence type="ECO:0000313" key="4">
    <source>
        <dbReference type="EMBL" id="KFM22700.1"/>
    </source>
</evidence>
<dbReference type="GO" id="GO:0003735">
    <property type="term" value="F:structural constituent of ribosome"/>
    <property type="evidence" value="ECO:0007669"/>
    <property type="project" value="InterPro"/>
</dbReference>
<gene>
    <name evidence="5" type="ORF">APUTEX25_004123</name>
    <name evidence="4" type="ORF">F751_6731</name>
</gene>
<dbReference type="SUPFAM" id="SSF54565">
    <property type="entry name" value="Ribosomal protein S16"/>
    <property type="match status" value="1"/>
</dbReference>
<evidence type="ECO:0000313" key="5">
    <source>
        <dbReference type="EMBL" id="RMZ57289.1"/>
    </source>
</evidence>
<reference evidence="7" key="2">
    <citation type="journal article" date="2018" name="Algal Res.">
        <title>Characterization of plant carbon substrate utilization by Auxenochlorella protothecoides.</title>
        <authorList>
            <person name="Vogler B.W."/>
            <person name="Starkenburg S.R."/>
            <person name="Sudasinghe N."/>
            <person name="Schambach J.Y."/>
            <person name="Rollin J.A."/>
            <person name="Pattathil S."/>
            <person name="Barry A.N."/>
        </authorList>
    </citation>
    <scope>NUCLEOTIDE SEQUENCE [LARGE SCALE GENOMIC DNA]</scope>
    <source>
        <strain evidence="7">UTEX 25</strain>
    </source>
</reference>
<evidence type="ECO:0000256" key="1">
    <source>
        <dbReference type="ARBA" id="ARBA00006668"/>
    </source>
</evidence>